<accession>E4X3M4</accession>
<name>E4X3M4_OIKDI</name>
<dbReference type="OrthoDB" id="10402974at2759"/>
<protein>
    <submittedName>
        <fullName evidence="2">Uncharacterized protein</fullName>
    </submittedName>
</protein>
<keyword evidence="4" id="KW-1185">Reference proteome</keyword>
<evidence type="ECO:0000313" key="4">
    <source>
        <dbReference type="Proteomes" id="UP000001307"/>
    </source>
</evidence>
<gene>
    <name evidence="2" type="ORF">GSOID_T00017866001</name>
    <name evidence="3" type="ORF">GSOID_T00023401001</name>
</gene>
<dbReference type="AlphaFoldDB" id="E4X3M4"/>
<evidence type="ECO:0000313" key="2">
    <source>
        <dbReference type="EMBL" id="CBY18228.1"/>
    </source>
</evidence>
<organism evidence="2">
    <name type="scientific">Oikopleura dioica</name>
    <name type="common">Tunicate</name>
    <dbReference type="NCBI Taxonomy" id="34765"/>
    <lineage>
        <taxon>Eukaryota</taxon>
        <taxon>Metazoa</taxon>
        <taxon>Chordata</taxon>
        <taxon>Tunicata</taxon>
        <taxon>Appendicularia</taxon>
        <taxon>Copelata</taxon>
        <taxon>Oikopleuridae</taxon>
        <taxon>Oikopleura</taxon>
    </lineage>
</organism>
<dbReference type="EMBL" id="FN653023">
    <property type="protein sequence ID" value="CBY18228.1"/>
    <property type="molecule type" value="Genomic_DNA"/>
</dbReference>
<dbReference type="EMBL" id="FN656387">
    <property type="protein sequence ID" value="CBY41336.1"/>
    <property type="molecule type" value="Genomic_DNA"/>
</dbReference>
<evidence type="ECO:0000313" key="3">
    <source>
        <dbReference type="EMBL" id="CBY41336.1"/>
    </source>
</evidence>
<dbReference type="Proteomes" id="UP000011014">
    <property type="component" value="Unassembled WGS sequence"/>
</dbReference>
<keyword evidence="1" id="KW-1133">Transmembrane helix</keyword>
<keyword evidence="1" id="KW-0812">Transmembrane</keyword>
<sequence length="192" mass="21578">MNRILLSTPRSVLGNLLSSFQALPVCSMFTWNSSKTAITAASAGLFGMGAIFYFYYYNDDSRISSKKLRPIEILYHEHENFATLRKNWQITMNNLVGDAERLIKLNKVTEGVRCITTAAALVALVQNEKQAMYLLNSVIPLPTFNDHELMIRNEFKEDMDAVQLIIQGEMADISSSTLKELQETSDRQTGGS</sequence>
<dbReference type="InParanoid" id="E4X3M4"/>
<dbReference type="Proteomes" id="UP000001307">
    <property type="component" value="Unassembled WGS sequence"/>
</dbReference>
<feature type="transmembrane region" description="Helical" evidence="1">
    <location>
        <begin position="12"/>
        <end position="31"/>
    </location>
</feature>
<feature type="transmembrane region" description="Helical" evidence="1">
    <location>
        <begin position="37"/>
        <end position="57"/>
    </location>
</feature>
<evidence type="ECO:0000256" key="1">
    <source>
        <dbReference type="SAM" id="Phobius"/>
    </source>
</evidence>
<reference evidence="2" key="1">
    <citation type="journal article" date="2010" name="Science">
        <title>Plasticity of animal genome architecture unmasked by rapid evolution of a pelagic tunicate.</title>
        <authorList>
            <person name="Denoeud F."/>
            <person name="Henriet S."/>
            <person name="Mungpakdee S."/>
            <person name="Aury J.M."/>
            <person name="Da Silva C."/>
            <person name="Brinkmann H."/>
            <person name="Mikhaleva J."/>
            <person name="Olsen L.C."/>
            <person name="Jubin C."/>
            <person name="Canestro C."/>
            <person name="Bouquet J.M."/>
            <person name="Danks G."/>
            <person name="Poulain J."/>
            <person name="Campsteijn C."/>
            <person name="Adamski M."/>
            <person name="Cross I."/>
            <person name="Yadetie F."/>
            <person name="Muffato M."/>
            <person name="Louis A."/>
            <person name="Butcher S."/>
            <person name="Tsagkogeorga G."/>
            <person name="Konrad A."/>
            <person name="Singh S."/>
            <person name="Jensen M.F."/>
            <person name="Cong E.H."/>
            <person name="Eikeseth-Otteraa H."/>
            <person name="Noel B."/>
            <person name="Anthouard V."/>
            <person name="Porcel B.M."/>
            <person name="Kachouri-Lafond R."/>
            <person name="Nishino A."/>
            <person name="Ugolini M."/>
            <person name="Chourrout P."/>
            <person name="Nishida H."/>
            <person name="Aasland R."/>
            <person name="Huzurbazar S."/>
            <person name="Westhof E."/>
            <person name="Delsuc F."/>
            <person name="Lehrach H."/>
            <person name="Reinhardt R."/>
            <person name="Weissenbach J."/>
            <person name="Roy S.W."/>
            <person name="Artiguenave F."/>
            <person name="Postlethwait J.H."/>
            <person name="Manak J.R."/>
            <person name="Thompson E.M."/>
            <person name="Jaillon O."/>
            <person name="Du Pasquier L."/>
            <person name="Boudinot P."/>
            <person name="Liberles D.A."/>
            <person name="Volff J.N."/>
            <person name="Philippe H."/>
            <person name="Lenhard B."/>
            <person name="Roest Crollius H."/>
            <person name="Wincker P."/>
            <person name="Chourrout D."/>
        </authorList>
    </citation>
    <scope>NUCLEOTIDE SEQUENCE [LARGE SCALE GENOMIC DNA]</scope>
</reference>
<proteinExistence type="predicted"/>
<keyword evidence="1" id="KW-0472">Membrane</keyword>